<dbReference type="EMBL" id="AXCN02001640">
    <property type="status" value="NOT_ANNOTATED_CDS"/>
    <property type="molecule type" value="Genomic_DNA"/>
</dbReference>
<dbReference type="Proteomes" id="UP000075886">
    <property type="component" value="Unassembled WGS sequence"/>
</dbReference>
<proteinExistence type="predicted"/>
<dbReference type="VEuPathDB" id="VectorBase:AFAF019821"/>
<keyword evidence="4" id="KW-1185">Reference proteome</keyword>
<evidence type="ECO:0000256" key="1">
    <source>
        <dbReference type="SAM" id="MobiDB-lite"/>
    </source>
</evidence>
<name>A0A182QZ74_9DIPT</name>
<reference evidence="3" key="2">
    <citation type="submission" date="2020-05" db="UniProtKB">
        <authorList>
            <consortium name="EnsemblMetazoa"/>
        </authorList>
    </citation>
    <scope>IDENTIFICATION</scope>
    <source>
        <strain evidence="3">FAR1</strain>
    </source>
</reference>
<organism evidence="3 4">
    <name type="scientific">Anopheles farauti</name>
    <dbReference type="NCBI Taxonomy" id="69004"/>
    <lineage>
        <taxon>Eukaryota</taxon>
        <taxon>Metazoa</taxon>
        <taxon>Ecdysozoa</taxon>
        <taxon>Arthropoda</taxon>
        <taxon>Hexapoda</taxon>
        <taxon>Insecta</taxon>
        <taxon>Pterygota</taxon>
        <taxon>Neoptera</taxon>
        <taxon>Endopterygota</taxon>
        <taxon>Diptera</taxon>
        <taxon>Nematocera</taxon>
        <taxon>Culicoidea</taxon>
        <taxon>Culicidae</taxon>
        <taxon>Anophelinae</taxon>
        <taxon>Anopheles</taxon>
    </lineage>
</organism>
<keyword evidence="2" id="KW-0812">Transmembrane</keyword>
<dbReference type="AlphaFoldDB" id="A0A182QZ74"/>
<protein>
    <submittedName>
        <fullName evidence="3">Uncharacterized protein</fullName>
    </submittedName>
</protein>
<evidence type="ECO:0000313" key="3">
    <source>
        <dbReference type="EnsemblMetazoa" id="AFAF019821-PA"/>
    </source>
</evidence>
<accession>A0A182QZ74</accession>
<evidence type="ECO:0000256" key="2">
    <source>
        <dbReference type="SAM" id="Phobius"/>
    </source>
</evidence>
<reference evidence="4" key="1">
    <citation type="submission" date="2014-01" db="EMBL/GenBank/DDBJ databases">
        <title>The Genome Sequence of Anopheles farauti FAR1 (V2).</title>
        <authorList>
            <consortium name="The Broad Institute Genomics Platform"/>
            <person name="Neafsey D.E."/>
            <person name="Besansky N."/>
            <person name="Howell P."/>
            <person name="Walton C."/>
            <person name="Young S.K."/>
            <person name="Zeng Q."/>
            <person name="Gargeya S."/>
            <person name="Fitzgerald M."/>
            <person name="Haas B."/>
            <person name="Abouelleil A."/>
            <person name="Allen A.W."/>
            <person name="Alvarado L."/>
            <person name="Arachchi H.M."/>
            <person name="Berlin A.M."/>
            <person name="Chapman S.B."/>
            <person name="Gainer-Dewar J."/>
            <person name="Goldberg J."/>
            <person name="Griggs A."/>
            <person name="Gujja S."/>
            <person name="Hansen M."/>
            <person name="Howarth C."/>
            <person name="Imamovic A."/>
            <person name="Ireland A."/>
            <person name="Larimer J."/>
            <person name="McCowan C."/>
            <person name="Murphy C."/>
            <person name="Pearson M."/>
            <person name="Poon T.W."/>
            <person name="Priest M."/>
            <person name="Roberts A."/>
            <person name="Saif S."/>
            <person name="Shea T."/>
            <person name="Sisk P."/>
            <person name="Sykes S."/>
            <person name="Wortman J."/>
            <person name="Nusbaum C."/>
            <person name="Birren B."/>
        </authorList>
    </citation>
    <scope>NUCLEOTIDE SEQUENCE [LARGE SCALE GENOMIC DNA]</scope>
    <source>
        <strain evidence="4">FAR1</strain>
    </source>
</reference>
<feature type="region of interest" description="Disordered" evidence="1">
    <location>
        <begin position="77"/>
        <end position="111"/>
    </location>
</feature>
<keyword evidence="2" id="KW-0472">Membrane</keyword>
<keyword evidence="2" id="KW-1133">Transmembrane helix</keyword>
<sequence length="111" mass="12327">MWNASTKIVRFSMWAEIYAWLLLFGAGGFSATVIIGKDENAENRTETESELSFDKFHQKTCKANRVFPACFIPSSLPHNNGKQFPNKAFPTGRKYSKGNKTGVGKMDSGEG</sequence>
<feature type="transmembrane region" description="Helical" evidence="2">
    <location>
        <begin position="17"/>
        <end position="36"/>
    </location>
</feature>
<evidence type="ECO:0000313" key="4">
    <source>
        <dbReference type="Proteomes" id="UP000075886"/>
    </source>
</evidence>
<dbReference type="EnsemblMetazoa" id="AFAF019821-RA">
    <property type="protein sequence ID" value="AFAF019821-PA"/>
    <property type="gene ID" value="AFAF019821"/>
</dbReference>